<dbReference type="AlphaFoldDB" id="A0A6J1WJ27"/>
<dbReference type="Pfam" id="PF09777">
    <property type="entry name" value="OSTMP1"/>
    <property type="match status" value="1"/>
</dbReference>
<evidence type="ECO:0000313" key="3">
    <source>
        <dbReference type="Proteomes" id="UP001652740"/>
    </source>
</evidence>
<feature type="chain" id="PRO_5027005407" evidence="2">
    <location>
        <begin position="19"/>
        <end position="283"/>
    </location>
</feature>
<dbReference type="GO" id="GO:0005829">
    <property type="term" value="C:cytosol"/>
    <property type="evidence" value="ECO:0007669"/>
    <property type="project" value="TreeGrafter"/>
</dbReference>
<gene>
    <name evidence="4" type="primary">LOC113511674</name>
</gene>
<keyword evidence="2" id="KW-0732">Signal</keyword>
<keyword evidence="1" id="KW-0472">Membrane</keyword>
<name>A0A6J1WJ27_GALME</name>
<keyword evidence="3" id="KW-1185">Reference proteome</keyword>
<feature type="signal peptide" evidence="2">
    <location>
        <begin position="1"/>
        <end position="18"/>
    </location>
</feature>
<dbReference type="Proteomes" id="UP001652740">
    <property type="component" value="Unplaced"/>
</dbReference>
<dbReference type="InParanoid" id="A0A6J1WJ27"/>
<accession>A0A6J1WJ27</accession>
<dbReference type="FunCoup" id="A0A6J1WJ27">
    <property type="interactions" value="738"/>
</dbReference>
<keyword evidence="1 4" id="KW-0812">Transmembrane</keyword>
<dbReference type="PANTHER" id="PTHR15644">
    <property type="entry name" value="OSTEOPETROSIS ASSOCIATED TRANSMEMBRANE PROTEIN 1"/>
    <property type="match status" value="1"/>
</dbReference>
<dbReference type="GeneID" id="113511674"/>
<evidence type="ECO:0000256" key="1">
    <source>
        <dbReference type="SAM" id="Phobius"/>
    </source>
</evidence>
<dbReference type="InterPro" id="IPR019172">
    <property type="entry name" value="Osteopetrosis-assoc_TM_1"/>
</dbReference>
<organism evidence="3 4">
    <name type="scientific">Galleria mellonella</name>
    <name type="common">Greater wax moth</name>
    <dbReference type="NCBI Taxonomy" id="7137"/>
    <lineage>
        <taxon>Eukaryota</taxon>
        <taxon>Metazoa</taxon>
        <taxon>Ecdysozoa</taxon>
        <taxon>Arthropoda</taxon>
        <taxon>Hexapoda</taxon>
        <taxon>Insecta</taxon>
        <taxon>Pterygota</taxon>
        <taxon>Neoptera</taxon>
        <taxon>Endopterygota</taxon>
        <taxon>Lepidoptera</taxon>
        <taxon>Glossata</taxon>
        <taxon>Ditrysia</taxon>
        <taxon>Pyraloidea</taxon>
        <taxon>Pyralidae</taxon>
        <taxon>Galleriinae</taxon>
        <taxon>Galleria</taxon>
    </lineage>
</organism>
<dbReference type="PANTHER" id="PTHR15644:SF2">
    <property type="entry name" value="OSTEOPETROSIS-ASSOCIATED TRANSMEMBRANE PROTEIN 1"/>
    <property type="match status" value="1"/>
</dbReference>
<dbReference type="OrthoDB" id="8021850at2759"/>
<protein>
    <submittedName>
        <fullName evidence="4">Osteopetrosis-associated transmembrane protein 1</fullName>
    </submittedName>
</protein>
<proteinExistence type="predicted"/>
<dbReference type="KEGG" id="gmw:113511674"/>
<evidence type="ECO:0000313" key="4">
    <source>
        <dbReference type="RefSeq" id="XP_026751156.1"/>
    </source>
</evidence>
<feature type="transmembrane region" description="Helical" evidence="1">
    <location>
        <begin position="232"/>
        <end position="252"/>
    </location>
</feature>
<dbReference type="RefSeq" id="XP_026751156.1">
    <property type="nucleotide sequence ID" value="XM_026895355.3"/>
</dbReference>
<keyword evidence="1" id="KW-1133">Transmembrane helix</keyword>
<evidence type="ECO:0000256" key="2">
    <source>
        <dbReference type="SAM" id="SignalP"/>
    </source>
</evidence>
<sequence>MANPIMLFLFCLCYFTRSVEVSDENKLFPHLQYIENSHTLPVPEVCTELLNNFAQSASNFTLCSIKNAWPVTLCKECIDQYVMFKSKYDELLKTVENGTSCKTIYISHDRLDAVLEYYNGILNVWEKGNCNACYDWSGPVPVLSNDTKHFDKMFKETMNCIATNSTTTNMSDEVCERCMQSYLQLDLFYRSLSKDSIGLDSVCFDIVDSMNTTRSIWSKDLNCCKLRKTPEVIFLVCTGIISFLPILFYVAVRFCSPIRALPNILKESRFKQSFLRSSSGRIN</sequence>
<reference evidence="4" key="1">
    <citation type="submission" date="2025-08" db="UniProtKB">
        <authorList>
            <consortium name="RefSeq"/>
        </authorList>
    </citation>
    <scope>IDENTIFICATION</scope>
    <source>
        <tissue evidence="4">Whole larvae</tissue>
    </source>
</reference>